<dbReference type="CDD" id="cd00371">
    <property type="entry name" value="HMA"/>
    <property type="match status" value="1"/>
</dbReference>
<proteinExistence type="predicted"/>
<dbReference type="InterPro" id="IPR036163">
    <property type="entry name" value="HMA_dom_sf"/>
</dbReference>
<dbReference type="PANTHER" id="PTHR46413">
    <property type="entry name" value="HEAVY METAL-ASSOCIATED ISOPRENYLATED PLANT PROTEIN 6"/>
    <property type="match status" value="1"/>
</dbReference>
<dbReference type="Proteomes" id="UP000236161">
    <property type="component" value="Unassembled WGS sequence"/>
</dbReference>
<dbReference type="AlphaFoldDB" id="A0A2I0AHK7"/>
<dbReference type="SUPFAM" id="SSF55008">
    <property type="entry name" value="HMA, heavy metal-associated domain"/>
    <property type="match status" value="2"/>
</dbReference>
<accession>A0A2I0AHK7</accession>
<dbReference type="Pfam" id="PF00403">
    <property type="entry name" value="HMA"/>
    <property type="match status" value="1"/>
</dbReference>
<evidence type="ECO:0000313" key="4">
    <source>
        <dbReference type="Proteomes" id="UP000236161"/>
    </source>
</evidence>
<feature type="compositionally biased region" description="Basic and acidic residues" evidence="1">
    <location>
        <begin position="69"/>
        <end position="87"/>
    </location>
</feature>
<organism evidence="3 4">
    <name type="scientific">Apostasia shenzhenica</name>
    <dbReference type="NCBI Taxonomy" id="1088818"/>
    <lineage>
        <taxon>Eukaryota</taxon>
        <taxon>Viridiplantae</taxon>
        <taxon>Streptophyta</taxon>
        <taxon>Embryophyta</taxon>
        <taxon>Tracheophyta</taxon>
        <taxon>Spermatophyta</taxon>
        <taxon>Magnoliopsida</taxon>
        <taxon>Liliopsida</taxon>
        <taxon>Asparagales</taxon>
        <taxon>Orchidaceae</taxon>
        <taxon>Apostasioideae</taxon>
        <taxon>Apostasia</taxon>
    </lineage>
</organism>
<reference evidence="3 4" key="1">
    <citation type="journal article" date="2017" name="Nature">
        <title>The Apostasia genome and the evolution of orchids.</title>
        <authorList>
            <person name="Zhang G.Q."/>
            <person name="Liu K.W."/>
            <person name="Li Z."/>
            <person name="Lohaus R."/>
            <person name="Hsiao Y.Y."/>
            <person name="Niu S.C."/>
            <person name="Wang J.Y."/>
            <person name="Lin Y.C."/>
            <person name="Xu Q."/>
            <person name="Chen L.J."/>
            <person name="Yoshida K."/>
            <person name="Fujiwara S."/>
            <person name="Wang Z.W."/>
            <person name="Zhang Y.Q."/>
            <person name="Mitsuda N."/>
            <person name="Wang M."/>
            <person name="Liu G.H."/>
            <person name="Pecoraro L."/>
            <person name="Huang H.X."/>
            <person name="Xiao X.J."/>
            <person name="Lin M."/>
            <person name="Wu X.Y."/>
            <person name="Wu W.L."/>
            <person name="Chen Y.Y."/>
            <person name="Chang S.B."/>
            <person name="Sakamoto S."/>
            <person name="Ohme-Takagi M."/>
            <person name="Yagi M."/>
            <person name="Zeng S.J."/>
            <person name="Shen C.Y."/>
            <person name="Yeh C.M."/>
            <person name="Luo Y.B."/>
            <person name="Tsai W.C."/>
            <person name="Van de Peer Y."/>
            <person name="Liu Z.J."/>
        </authorList>
    </citation>
    <scope>NUCLEOTIDE SEQUENCE [LARGE SCALE GENOMIC DNA]</scope>
    <source>
        <strain evidence="4">cv. Shenzhen</strain>
        <tissue evidence="3">Stem</tissue>
    </source>
</reference>
<evidence type="ECO:0000313" key="3">
    <source>
        <dbReference type="EMBL" id="PKA54995.1"/>
    </source>
</evidence>
<feature type="region of interest" description="Disordered" evidence="1">
    <location>
        <begin position="42"/>
        <end position="87"/>
    </location>
</feature>
<sequence length="237" mass="25910">MKIKRSIRGFEGVENMTIDTAGNRLTVIGKLDPWKLRDRVEEKTRKKVEIISPSKPPKSSGGESGGGKKLTDVGDDQKKPEDNKSREVLAESYQLELDFLFSRLNYNGCTQRIKRAILKIKGVKEVSVDALKDLVTVKGTMDVKSLPEFLKEKLKRGVEVVPAKKDGGAAAAGEKDQKGGGGEKKGKEKEEVAVAIPPPAAVEANKLAYYGSHGYRVEMLHAPQLFSDDNPNACSVM</sequence>
<dbReference type="InterPro" id="IPR044594">
    <property type="entry name" value="HIPP01/3/5/6"/>
</dbReference>
<dbReference type="GO" id="GO:0046872">
    <property type="term" value="F:metal ion binding"/>
    <property type="evidence" value="ECO:0007669"/>
    <property type="project" value="InterPro"/>
</dbReference>
<name>A0A2I0AHK7_9ASPA</name>
<dbReference type="Gene3D" id="3.30.70.100">
    <property type="match status" value="2"/>
</dbReference>
<gene>
    <name evidence="3" type="primary">HIPP26</name>
    <name evidence="3" type="ORF">AXF42_Ash003632</name>
</gene>
<keyword evidence="4" id="KW-1185">Reference proteome</keyword>
<evidence type="ECO:0000256" key="1">
    <source>
        <dbReference type="SAM" id="MobiDB-lite"/>
    </source>
</evidence>
<dbReference type="OrthoDB" id="689350at2759"/>
<evidence type="ECO:0000259" key="2">
    <source>
        <dbReference type="PROSITE" id="PS50846"/>
    </source>
</evidence>
<dbReference type="PANTHER" id="PTHR46413:SF1">
    <property type="entry name" value="HEAVY METAL-ASSOCIATED ISOPRENYLATED PLANT PROTEIN 6"/>
    <property type="match status" value="1"/>
</dbReference>
<feature type="region of interest" description="Disordered" evidence="1">
    <location>
        <begin position="165"/>
        <end position="191"/>
    </location>
</feature>
<protein>
    <submittedName>
        <fullName evidence="3">Heavy metal-associated isoprenylated plant protein 26</fullName>
    </submittedName>
</protein>
<dbReference type="PROSITE" id="PS50846">
    <property type="entry name" value="HMA_2"/>
    <property type="match status" value="1"/>
</dbReference>
<dbReference type="InterPro" id="IPR006121">
    <property type="entry name" value="HMA_dom"/>
</dbReference>
<dbReference type="EMBL" id="KZ451980">
    <property type="protein sequence ID" value="PKA54995.1"/>
    <property type="molecule type" value="Genomic_DNA"/>
</dbReference>
<feature type="domain" description="HMA" evidence="2">
    <location>
        <begin position="95"/>
        <end position="161"/>
    </location>
</feature>
<dbReference type="STRING" id="1088818.A0A2I0AHK7"/>